<dbReference type="PANTHER" id="PTHR22807:SF53">
    <property type="entry name" value="RIBOSOMAL RNA SMALL SUBUNIT METHYLTRANSFERASE B-RELATED"/>
    <property type="match status" value="1"/>
</dbReference>
<evidence type="ECO:0000256" key="1">
    <source>
        <dbReference type="ARBA" id="ARBA00022603"/>
    </source>
</evidence>
<evidence type="ECO:0000256" key="2">
    <source>
        <dbReference type="ARBA" id="ARBA00022679"/>
    </source>
</evidence>
<reference evidence="7" key="1">
    <citation type="submission" date="2021-02" db="EMBL/GenBank/DDBJ databases">
        <authorList>
            <person name="Dougan E. K."/>
            <person name="Rhodes N."/>
            <person name="Thang M."/>
            <person name="Chan C."/>
        </authorList>
    </citation>
    <scope>NUCLEOTIDE SEQUENCE</scope>
</reference>
<keyword evidence="8" id="KW-1185">Reference proteome</keyword>
<accession>A0A812UQJ4</accession>
<dbReference type="PANTHER" id="PTHR22807">
    <property type="entry name" value="NOP2 YEAST -RELATED NOL1/NOP2/FMU SUN DOMAIN-CONTAINING"/>
    <property type="match status" value="1"/>
</dbReference>
<comment type="caution">
    <text evidence="7">The sequence shown here is derived from an EMBL/GenBank/DDBJ whole genome shotgun (WGS) entry which is preliminary data.</text>
</comment>
<feature type="binding site" evidence="5">
    <location>
        <position position="318"/>
    </location>
    <ligand>
        <name>S-adenosyl-L-methionine</name>
        <dbReference type="ChEBI" id="CHEBI:59789"/>
    </ligand>
</feature>
<dbReference type="Gene3D" id="3.40.50.150">
    <property type="entry name" value="Vaccinia Virus protein VP39"/>
    <property type="match status" value="1"/>
</dbReference>
<dbReference type="GO" id="GO:0003723">
    <property type="term" value="F:RNA binding"/>
    <property type="evidence" value="ECO:0007669"/>
    <property type="project" value="UniProtKB-UniRule"/>
</dbReference>
<organism evidence="7 8">
    <name type="scientific">Symbiodinium natans</name>
    <dbReference type="NCBI Taxonomy" id="878477"/>
    <lineage>
        <taxon>Eukaryota</taxon>
        <taxon>Sar</taxon>
        <taxon>Alveolata</taxon>
        <taxon>Dinophyceae</taxon>
        <taxon>Suessiales</taxon>
        <taxon>Symbiodiniaceae</taxon>
        <taxon>Symbiodinium</taxon>
    </lineage>
</organism>
<keyword evidence="4 5" id="KW-0694">RNA-binding</keyword>
<evidence type="ECO:0000313" key="7">
    <source>
        <dbReference type="EMBL" id="CAE7579316.1"/>
    </source>
</evidence>
<proteinExistence type="inferred from homology"/>
<comment type="caution">
    <text evidence="5">Lacks conserved residue(s) required for the propagation of feature annotation.</text>
</comment>
<dbReference type="InterPro" id="IPR029063">
    <property type="entry name" value="SAM-dependent_MTases_sf"/>
</dbReference>
<evidence type="ECO:0000313" key="8">
    <source>
        <dbReference type="Proteomes" id="UP000604046"/>
    </source>
</evidence>
<dbReference type="Proteomes" id="UP000604046">
    <property type="component" value="Unassembled WGS sequence"/>
</dbReference>
<dbReference type="InterPro" id="IPR054728">
    <property type="entry name" value="RsmB-like_ferredoxin"/>
</dbReference>
<dbReference type="PRINTS" id="PR02008">
    <property type="entry name" value="RCMTFAMILY"/>
</dbReference>
<dbReference type="InterPro" id="IPR001678">
    <property type="entry name" value="MeTrfase_RsmB-F_NOP2_dom"/>
</dbReference>
<dbReference type="Pfam" id="PF22458">
    <property type="entry name" value="RsmF-B_ferredox"/>
    <property type="match status" value="1"/>
</dbReference>
<feature type="domain" description="SAM-dependent MTase RsmB/NOP-type" evidence="6">
    <location>
        <begin position="99"/>
        <end position="411"/>
    </location>
</feature>
<dbReference type="InterPro" id="IPR049560">
    <property type="entry name" value="MeTrfase_RsmB-F_NOP2_cat"/>
</dbReference>
<protein>
    <submittedName>
        <fullName evidence="7">RsmB protein</fullName>
    </submittedName>
</protein>
<comment type="similarity">
    <text evidence="5">Belongs to the class I-like SAM-binding methyltransferase superfamily. RsmB/NOP family.</text>
</comment>
<gene>
    <name evidence="7" type="primary">rsmB</name>
    <name evidence="7" type="ORF">SNAT2548_LOCUS33052</name>
</gene>
<dbReference type="Pfam" id="PF01189">
    <property type="entry name" value="Methyltr_RsmB-F"/>
    <property type="match status" value="1"/>
</dbReference>
<feature type="binding site" evidence="5">
    <location>
        <position position="215"/>
    </location>
    <ligand>
        <name>S-adenosyl-L-methionine</name>
        <dbReference type="ChEBI" id="CHEBI:59789"/>
    </ligand>
</feature>
<dbReference type="GO" id="GO:0001510">
    <property type="term" value="P:RNA methylation"/>
    <property type="evidence" value="ECO:0007669"/>
    <property type="project" value="InterPro"/>
</dbReference>
<evidence type="ECO:0000259" key="6">
    <source>
        <dbReference type="PROSITE" id="PS51686"/>
    </source>
</evidence>
<keyword evidence="3 5" id="KW-0949">S-adenosyl-L-methionine</keyword>
<dbReference type="PROSITE" id="PS51686">
    <property type="entry name" value="SAM_MT_RSMB_NOP"/>
    <property type="match status" value="1"/>
</dbReference>
<dbReference type="InterPro" id="IPR023267">
    <property type="entry name" value="RCMT"/>
</dbReference>
<dbReference type="AlphaFoldDB" id="A0A812UQJ4"/>
<dbReference type="EMBL" id="CAJNDS010002738">
    <property type="protein sequence ID" value="CAE7579316.1"/>
    <property type="molecule type" value="Genomic_DNA"/>
</dbReference>
<name>A0A812UQJ4_9DINO</name>
<dbReference type="GO" id="GO:0008173">
    <property type="term" value="F:RNA methyltransferase activity"/>
    <property type="evidence" value="ECO:0007669"/>
    <property type="project" value="InterPro"/>
</dbReference>
<dbReference type="OrthoDB" id="4418812at2759"/>
<keyword evidence="1 5" id="KW-0489">Methyltransferase</keyword>
<keyword evidence="2 5" id="KW-0808">Transferase</keyword>
<dbReference type="SUPFAM" id="SSF53335">
    <property type="entry name" value="S-adenosyl-L-methionine-dependent methyltransferases"/>
    <property type="match status" value="1"/>
</dbReference>
<sequence length="411" mass="45423">MQQTAAPCRLLQRFEEVVDSSRQWWSQFLDLEGGGGVWWRWRWRGSDSKSLNCYPVKHGKQKLCMRFDPDDAVTLAKRLSVAWSLPLCLGWSGSRWMAERWLNDLGHLSAFQLGRAMCQPARITLRVNTLRTTRLQLMRQLSDHGNGRPPGGGVWQLPGYSEGLFEVQDEGSQILALATEARPGEAVLDYCAGRGGKTWLLCSLVAPDGRVTAWDVDAELRKQLRGDGSRVVVTLVNSSMGPSSLPLSASGLVRSGMLAELCGKGIVPEGPHVFKKLALLPGLFAGAAEARAKRASVTDLLEVATDKPSSQADVVLVDAPCSSCGVWRQRWALQESEIDRIAVQQLQILEEASHLVRVGGRLVYATCSLLRAENDAVAERFEEVVGDCFGRWPFRNGRQDMLHGMMICDHL</sequence>
<evidence type="ECO:0000256" key="5">
    <source>
        <dbReference type="PROSITE-ProRule" id="PRU01023"/>
    </source>
</evidence>
<feature type="active site" description="Nucleophile" evidence="5">
    <location>
        <position position="367"/>
    </location>
</feature>
<evidence type="ECO:0000256" key="4">
    <source>
        <dbReference type="ARBA" id="ARBA00022884"/>
    </source>
</evidence>
<evidence type="ECO:0000256" key="3">
    <source>
        <dbReference type="ARBA" id="ARBA00022691"/>
    </source>
</evidence>